<evidence type="ECO:0000313" key="5">
    <source>
        <dbReference type="Proteomes" id="UP000254794"/>
    </source>
</evidence>
<reference evidence="4 5" key="1">
    <citation type="submission" date="2018-06" db="EMBL/GenBank/DDBJ databases">
        <authorList>
            <consortium name="Pathogen Informatics"/>
            <person name="Doyle S."/>
        </authorList>
    </citation>
    <scope>NUCLEOTIDE SEQUENCE [LARGE SCALE GENOMIC DNA]</scope>
    <source>
        <strain evidence="4 5">NCTC13316</strain>
    </source>
</reference>
<keyword evidence="1 4" id="KW-0808">Transferase</keyword>
<dbReference type="InterPro" id="IPR016181">
    <property type="entry name" value="Acyl_CoA_acyltransferase"/>
</dbReference>
<dbReference type="GO" id="GO:0016747">
    <property type="term" value="F:acyltransferase activity, transferring groups other than amino-acyl groups"/>
    <property type="evidence" value="ECO:0007669"/>
    <property type="project" value="InterPro"/>
</dbReference>
<dbReference type="AlphaFoldDB" id="A0A378JK80"/>
<evidence type="ECO:0000256" key="1">
    <source>
        <dbReference type="ARBA" id="ARBA00022679"/>
    </source>
</evidence>
<protein>
    <submittedName>
        <fullName evidence="4">GNAT family acetyltransferase</fullName>
    </submittedName>
</protein>
<dbReference type="Gene3D" id="3.40.630.30">
    <property type="match status" value="1"/>
</dbReference>
<dbReference type="SUPFAM" id="SSF55729">
    <property type="entry name" value="Acyl-CoA N-acyltransferases (Nat)"/>
    <property type="match status" value="1"/>
</dbReference>
<dbReference type="InterPro" id="IPR000182">
    <property type="entry name" value="GNAT_dom"/>
</dbReference>
<feature type="domain" description="N-acetyltransferase" evidence="3">
    <location>
        <begin position="2"/>
        <end position="156"/>
    </location>
</feature>
<dbReference type="PANTHER" id="PTHR43877">
    <property type="entry name" value="AMINOALKYLPHOSPHONATE N-ACETYLTRANSFERASE-RELATED-RELATED"/>
    <property type="match status" value="1"/>
</dbReference>
<gene>
    <name evidence="4" type="ORF">NCTC13316_01189</name>
</gene>
<dbReference type="InterPro" id="IPR050832">
    <property type="entry name" value="Bact_Acetyltransf"/>
</dbReference>
<name>A0A378JK80_9GAMM</name>
<dbReference type="Proteomes" id="UP000254794">
    <property type="component" value="Unassembled WGS sequence"/>
</dbReference>
<evidence type="ECO:0000313" key="4">
    <source>
        <dbReference type="EMBL" id="STX51098.1"/>
    </source>
</evidence>
<dbReference type="PROSITE" id="PS51186">
    <property type="entry name" value="GNAT"/>
    <property type="match status" value="1"/>
</dbReference>
<evidence type="ECO:0000256" key="2">
    <source>
        <dbReference type="ARBA" id="ARBA00023315"/>
    </source>
</evidence>
<keyword evidence="5" id="KW-1185">Reference proteome</keyword>
<dbReference type="OrthoDB" id="7678938at2"/>
<accession>A0A378JK80</accession>
<evidence type="ECO:0000259" key="3">
    <source>
        <dbReference type="PROSITE" id="PS51186"/>
    </source>
</evidence>
<sequence length="156" mass="17978">MITIKLLKEQQNSIPALAQLWYTALGKIWMPNTPISIVKERFESHLNDNTLPLTLVAFHHDEPVGMCSLRINDGIRPDLMPWLGSLAVHSDYQNQGIGEQLIKSIKEKAKELGFNELYLFAFDKTIPKYYERLGWHIIDTDEYNSHPVTVMTIKLI</sequence>
<keyword evidence="2" id="KW-0012">Acyltransferase</keyword>
<dbReference type="Pfam" id="PF00583">
    <property type="entry name" value="Acetyltransf_1"/>
    <property type="match status" value="1"/>
</dbReference>
<dbReference type="CDD" id="cd04301">
    <property type="entry name" value="NAT_SF"/>
    <property type="match status" value="1"/>
</dbReference>
<organism evidence="4 5">
    <name type="scientific">Legionella busanensis</name>
    <dbReference type="NCBI Taxonomy" id="190655"/>
    <lineage>
        <taxon>Bacteria</taxon>
        <taxon>Pseudomonadati</taxon>
        <taxon>Pseudomonadota</taxon>
        <taxon>Gammaproteobacteria</taxon>
        <taxon>Legionellales</taxon>
        <taxon>Legionellaceae</taxon>
        <taxon>Legionella</taxon>
    </lineage>
</organism>
<dbReference type="EMBL" id="UGOD01000001">
    <property type="protein sequence ID" value="STX51098.1"/>
    <property type="molecule type" value="Genomic_DNA"/>
</dbReference>
<dbReference type="RefSeq" id="WP_115330756.1">
    <property type="nucleotide sequence ID" value="NZ_CAAAHP010000001.1"/>
</dbReference>
<proteinExistence type="predicted"/>